<feature type="compositionally biased region" description="Acidic residues" evidence="1">
    <location>
        <begin position="151"/>
        <end position="160"/>
    </location>
</feature>
<feature type="compositionally biased region" description="Low complexity" evidence="1">
    <location>
        <begin position="134"/>
        <end position="143"/>
    </location>
</feature>
<accession>A0ABR4CKN7</accession>
<evidence type="ECO:0000256" key="1">
    <source>
        <dbReference type="SAM" id="MobiDB-lite"/>
    </source>
</evidence>
<organism evidence="3 4">
    <name type="scientific">Oculimacula yallundae</name>
    <dbReference type="NCBI Taxonomy" id="86028"/>
    <lineage>
        <taxon>Eukaryota</taxon>
        <taxon>Fungi</taxon>
        <taxon>Dikarya</taxon>
        <taxon>Ascomycota</taxon>
        <taxon>Pezizomycotina</taxon>
        <taxon>Leotiomycetes</taxon>
        <taxon>Helotiales</taxon>
        <taxon>Ploettnerulaceae</taxon>
        <taxon>Oculimacula</taxon>
    </lineage>
</organism>
<feature type="region of interest" description="Disordered" evidence="1">
    <location>
        <begin position="293"/>
        <end position="316"/>
    </location>
</feature>
<dbReference type="PANTHER" id="PTHR47843:SF7">
    <property type="entry name" value="BTB DOMAIN-CONTAINING PROTEIN"/>
    <property type="match status" value="1"/>
</dbReference>
<feature type="domain" description="BTB" evidence="2">
    <location>
        <begin position="331"/>
        <end position="399"/>
    </location>
</feature>
<dbReference type="Gene3D" id="3.30.710.10">
    <property type="entry name" value="Potassium Channel Kv1.1, Chain A"/>
    <property type="match status" value="1"/>
</dbReference>
<feature type="region of interest" description="Disordered" evidence="1">
    <location>
        <begin position="58"/>
        <end position="103"/>
    </location>
</feature>
<name>A0ABR4CKN7_9HELO</name>
<gene>
    <name evidence="3" type="ORF">VTL71DRAFT_13548</name>
</gene>
<evidence type="ECO:0000313" key="4">
    <source>
        <dbReference type="Proteomes" id="UP001595075"/>
    </source>
</evidence>
<feature type="compositionally biased region" description="Basic and acidic residues" evidence="1">
    <location>
        <begin position="193"/>
        <end position="203"/>
    </location>
</feature>
<sequence length="582" mass="63165">MAPRSVPWTDEQTAFIMERSTAGVKPAEIGNEVKVRWPDREIAKNGISSLISRQKKIKKKAALGGQSSRETSAAPSMSTKSEISSSPQIPETPRQYSVFPPQEFVKSEGVEAANAAAPNVLQQNDEIEQDEVMAGAEAAATVAPNILQKDDDIEQDEDMQGGEATISDVGEQDDDIEQGGSSGIVAPPNTPEKPSDHESDDSRNASPARVASPEPESTTEPFPEYDEDIADELLRAEVAQTAIHRASTPFTTLQANTAPAMDQRNRRPTITFQSTTLQINIIAPALSPIQTTLPQQQTPPGDNMAGRTPSPTPPPGYVVPMPTFADLLGREIITFFVGPKRKEFPVHGNLLRMSSSFFRTFKFPLNDAGQGEHYFPDADPSAFSVIINSLYRQTVDLTYVPTPVAAAVTDANGSPGEVAASIQGPSKLAVGTDAHKKLVEFIARTIGVYTLAEEFAIDPLKDSVMTALGQTYYQYQMFPSSKDIVTVYSRTAVHSRLRKYMARSYQVLADLDDAEIVAAGWTVEEVDEVVAAVPALFKDFRALNRKSKGVESTELSADRVCAYHAHDDTEACVSDGLNFRGK</sequence>
<evidence type="ECO:0000259" key="2">
    <source>
        <dbReference type="PROSITE" id="PS50097"/>
    </source>
</evidence>
<feature type="compositionally biased region" description="Low complexity" evidence="1">
    <location>
        <begin position="212"/>
        <end position="222"/>
    </location>
</feature>
<dbReference type="PROSITE" id="PS50097">
    <property type="entry name" value="BTB"/>
    <property type="match status" value="1"/>
</dbReference>
<dbReference type="SUPFAM" id="SSF54695">
    <property type="entry name" value="POZ domain"/>
    <property type="match status" value="1"/>
</dbReference>
<dbReference type="InterPro" id="IPR011333">
    <property type="entry name" value="SKP1/BTB/POZ_sf"/>
</dbReference>
<proteinExistence type="predicted"/>
<dbReference type="PANTHER" id="PTHR47843">
    <property type="entry name" value="BTB DOMAIN-CONTAINING PROTEIN-RELATED"/>
    <property type="match status" value="1"/>
</dbReference>
<evidence type="ECO:0000313" key="3">
    <source>
        <dbReference type="EMBL" id="KAL2070522.1"/>
    </source>
</evidence>
<feature type="region of interest" description="Disordered" evidence="1">
    <location>
        <begin position="116"/>
        <end position="224"/>
    </location>
</feature>
<protein>
    <recommendedName>
        <fullName evidence="2">BTB domain-containing protein</fullName>
    </recommendedName>
</protein>
<feature type="compositionally biased region" description="Polar residues" evidence="1">
    <location>
        <begin position="65"/>
        <end position="89"/>
    </location>
</feature>
<dbReference type="CDD" id="cd18186">
    <property type="entry name" value="BTB_POZ_ZBTB_KLHL-like"/>
    <property type="match status" value="1"/>
</dbReference>
<dbReference type="Proteomes" id="UP001595075">
    <property type="component" value="Unassembled WGS sequence"/>
</dbReference>
<reference evidence="3 4" key="1">
    <citation type="journal article" date="2024" name="Commun. Biol.">
        <title>Comparative genomic analysis of thermophilic fungi reveals convergent evolutionary adaptations and gene losses.</title>
        <authorList>
            <person name="Steindorff A.S."/>
            <person name="Aguilar-Pontes M.V."/>
            <person name="Robinson A.J."/>
            <person name="Andreopoulos B."/>
            <person name="LaButti K."/>
            <person name="Kuo A."/>
            <person name="Mondo S."/>
            <person name="Riley R."/>
            <person name="Otillar R."/>
            <person name="Haridas S."/>
            <person name="Lipzen A."/>
            <person name="Grimwood J."/>
            <person name="Schmutz J."/>
            <person name="Clum A."/>
            <person name="Reid I.D."/>
            <person name="Moisan M.C."/>
            <person name="Butler G."/>
            <person name="Nguyen T.T.M."/>
            <person name="Dewar K."/>
            <person name="Conant G."/>
            <person name="Drula E."/>
            <person name="Henrissat B."/>
            <person name="Hansel C."/>
            <person name="Singer S."/>
            <person name="Hutchinson M.I."/>
            <person name="de Vries R.P."/>
            <person name="Natvig D.O."/>
            <person name="Powell A.J."/>
            <person name="Tsang A."/>
            <person name="Grigoriev I.V."/>
        </authorList>
    </citation>
    <scope>NUCLEOTIDE SEQUENCE [LARGE SCALE GENOMIC DNA]</scope>
    <source>
        <strain evidence="3 4">CBS 494.80</strain>
    </source>
</reference>
<dbReference type="InterPro" id="IPR000210">
    <property type="entry name" value="BTB/POZ_dom"/>
</dbReference>
<keyword evidence="4" id="KW-1185">Reference proteome</keyword>
<comment type="caution">
    <text evidence="3">The sequence shown here is derived from an EMBL/GenBank/DDBJ whole genome shotgun (WGS) entry which is preliminary data.</text>
</comment>
<dbReference type="EMBL" id="JAZHXI010000006">
    <property type="protein sequence ID" value="KAL2070522.1"/>
    <property type="molecule type" value="Genomic_DNA"/>
</dbReference>